<name>A0A8S9SD53_BRACR</name>
<organism evidence="1 2">
    <name type="scientific">Brassica cretica</name>
    <name type="common">Mustard</name>
    <dbReference type="NCBI Taxonomy" id="69181"/>
    <lineage>
        <taxon>Eukaryota</taxon>
        <taxon>Viridiplantae</taxon>
        <taxon>Streptophyta</taxon>
        <taxon>Embryophyta</taxon>
        <taxon>Tracheophyta</taxon>
        <taxon>Spermatophyta</taxon>
        <taxon>Magnoliopsida</taxon>
        <taxon>eudicotyledons</taxon>
        <taxon>Gunneridae</taxon>
        <taxon>Pentapetalae</taxon>
        <taxon>rosids</taxon>
        <taxon>malvids</taxon>
        <taxon>Brassicales</taxon>
        <taxon>Brassicaceae</taxon>
        <taxon>Brassiceae</taxon>
        <taxon>Brassica</taxon>
    </lineage>
</organism>
<dbReference type="PANTHER" id="PTHR31099:SF24">
    <property type="entry name" value="AMINOTRANSFERASE-LIKE PLANT MOBILE DOMAIN-CONTAINING PROTEIN"/>
    <property type="match status" value="1"/>
</dbReference>
<gene>
    <name evidence="1" type="ORF">F2Q69_00036204</name>
</gene>
<dbReference type="Proteomes" id="UP000712600">
    <property type="component" value="Unassembled WGS sequence"/>
</dbReference>
<reference evidence="1" key="1">
    <citation type="submission" date="2019-12" db="EMBL/GenBank/DDBJ databases">
        <title>Genome sequencing and annotation of Brassica cretica.</title>
        <authorList>
            <person name="Studholme D.J."/>
            <person name="Sarris P."/>
        </authorList>
    </citation>
    <scope>NUCLEOTIDE SEQUENCE</scope>
    <source>
        <strain evidence="1">PFS-109/04</strain>
        <tissue evidence="1">Leaf</tissue>
    </source>
</reference>
<protein>
    <submittedName>
        <fullName evidence="1">Uncharacterized protein</fullName>
    </submittedName>
</protein>
<evidence type="ECO:0000313" key="2">
    <source>
        <dbReference type="Proteomes" id="UP000712600"/>
    </source>
</evidence>
<dbReference type="PANTHER" id="PTHR31099">
    <property type="entry name" value="OS06G0165300 PROTEIN"/>
    <property type="match status" value="1"/>
</dbReference>
<accession>A0A8S9SD53</accession>
<dbReference type="EMBL" id="QGKX02000004">
    <property type="protein sequence ID" value="KAF3599311.1"/>
    <property type="molecule type" value="Genomic_DNA"/>
</dbReference>
<dbReference type="AlphaFoldDB" id="A0A8S9SD53"/>
<comment type="caution">
    <text evidence="1">The sequence shown here is derived from an EMBL/GenBank/DDBJ whole genome shotgun (WGS) entry which is preliminary data.</text>
</comment>
<evidence type="ECO:0000313" key="1">
    <source>
        <dbReference type="EMBL" id="KAF3599311.1"/>
    </source>
</evidence>
<sequence>MARVLLKVLDASTDTQLFFWEGFSEIFGNIPISSFGSARMNDSRTACVFVLTRGWPSKATSSFHRSFFISHPFLGDVPEAVPMAPVRRHRSYFFDVGPHSEIQEGDLSNMRRKYANHPSVGMRSPSEFERAPDRGASEIAIYEAYLEAGFRGVIPSLIGEVSSFFGFCPSQLTPLTWRTLMAIQVLGELRGVSVEVHEILYSYYFAPLSNRYVVVKIQEPVGYPTSCRTVDVSRLVSFAAEAVAKLIMGVPRLFRWVTFLVSNEALHHSRVWGNVVRLSVSAIYDEHRRLKLKRGVLFIPRCQDCQVQNMIPRRDLLIRQVKALVRWKLMKEWLEKLVEHWDPEEEYRRHLFLFGGIDQQLGSFSRVATSRSVVGSRFTEDPSF</sequence>
<proteinExistence type="predicted"/>